<evidence type="ECO:0000313" key="3">
    <source>
        <dbReference type="Proteomes" id="UP000030816"/>
    </source>
</evidence>
<dbReference type="InterPro" id="IPR013873">
    <property type="entry name" value="Cdc37_C"/>
</dbReference>
<feature type="domain" description="Cdc37 C-terminal" evidence="1">
    <location>
        <begin position="76"/>
        <end position="176"/>
    </location>
</feature>
<dbReference type="EMBL" id="AZHE01000030">
    <property type="protein sequence ID" value="KHN94746.1"/>
    <property type="molecule type" value="Genomic_DNA"/>
</dbReference>
<dbReference type="OrthoDB" id="440202at2759"/>
<proteinExistence type="predicted"/>
<dbReference type="RefSeq" id="XP_040675812.1">
    <property type="nucleotide sequence ID" value="XM_040826140.1"/>
</dbReference>
<evidence type="ECO:0000313" key="2">
    <source>
        <dbReference type="EMBL" id="KHN94746.1"/>
    </source>
</evidence>
<dbReference type="Proteomes" id="UP000030816">
    <property type="component" value="Unassembled WGS sequence"/>
</dbReference>
<reference evidence="2 3" key="1">
    <citation type="journal article" date="2014" name="Proc. Natl. Acad. Sci. U.S.A.">
        <title>Trajectory and genomic determinants of fungal-pathogen speciation and host adaptation.</title>
        <authorList>
            <person name="Hu X."/>
            <person name="Xiao G."/>
            <person name="Zheng P."/>
            <person name="Shang Y."/>
            <person name="Su Y."/>
            <person name="Zhang X."/>
            <person name="Liu X."/>
            <person name="Zhan S."/>
            <person name="St Leger R.J."/>
            <person name="Wang C."/>
        </authorList>
    </citation>
    <scope>NUCLEOTIDE SEQUENCE [LARGE SCALE GENOMIC DNA]</scope>
    <source>
        <strain evidence="2 3">ARSEF 1941</strain>
    </source>
</reference>
<dbReference type="Pfam" id="PF08565">
    <property type="entry name" value="CDC37_M"/>
    <property type="match status" value="1"/>
</dbReference>
<evidence type="ECO:0000259" key="1">
    <source>
        <dbReference type="SMART" id="SM01069"/>
    </source>
</evidence>
<dbReference type="GO" id="GO:0005737">
    <property type="term" value="C:cytoplasm"/>
    <property type="evidence" value="ECO:0007669"/>
    <property type="project" value="TreeGrafter"/>
</dbReference>
<gene>
    <name evidence="2" type="ORF">MAM_07342</name>
</gene>
<dbReference type="GO" id="GO:0031072">
    <property type="term" value="F:heat shock protein binding"/>
    <property type="evidence" value="ECO:0007669"/>
    <property type="project" value="TreeGrafter"/>
</dbReference>
<dbReference type="PANTHER" id="PTHR12800:SF4">
    <property type="entry name" value="HSP90 CO-CHAPERONE CDC37"/>
    <property type="match status" value="1"/>
</dbReference>
<dbReference type="HOGENOM" id="CLU_1390523_0_0_1"/>
<sequence>MEAFNIALDEGDEAETWQYVHQALLLQYCRMPGRDGVTVFFSRMALPQHRAQEIFGGRSVEQIHIQALEPGSAIQIRIPDLDSNDEDEREARAIFDSFSPEIKAALESASLEEVNSVLGTMEVAEAENLVSLPWRGWLLERREGDYRRHDGRRKKQLKEMEEAAMGNANVEPETAAQAGAGVSGQACHEKIDGNIS</sequence>
<comment type="caution">
    <text evidence="2">The sequence shown here is derived from an EMBL/GenBank/DDBJ whole genome shotgun (WGS) entry which is preliminary data.</text>
</comment>
<dbReference type="STRING" id="1081103.A0A0B2WFQ4"/>
<dbReference type="InterPro" id="IPR004918">
    <property type="entry name" value="Cdc37"/>
</dbReference>
<dbReference type="GO" id="GO:0051082">
    <property type="term" value="F:unfolded protein binding"/>
    <property type="evidence" value="ECO:0007669"/>
    <property type="project" value="TreeGrafter"/>
</dbReference>
<dbReference type="GO" id="GO:0050821">
    <property type="term" value="P:protein stabilization"/>
    <property type="evidence" value="ECO:0007669"/>
    <property type="project" value="TreeGrafter"/>
</dbReference>
<dbReference type="SMART" id="SM01069">
    <property type="entry name" value="CDC37_C"/>
    <property type="match status" value="1"/>
</dbReference>
<dbReference type="AlphaFoldDB" id="A0A0B2WFQ4"/>
<name>A0A0B2WFQ4_METAS</name>
<dbReference type="SUPFAM" id="SSF101391">
    <property type="entry name" value="Hsp90 co-chaperone CDC37"/>
    <property type="match status" value="1"/>
</dbReference>
<keyword evidence="3" id="KW-1185">Reference proteome</keyword>
<accession>A0A0B2WFQ4</accession>
<dbReference type="GO" id="GO:0051087">
    <property type="term" value="F:protein-folding chaperone binding"/>
    <property type="evidence" value="ECO:0007669"/>
    <property type="project" value="TreeGrafter"/>
</dbReference>
<dbReference type="Pfam" id="PF08564">
    <property type="entry name" value="CDC37_C"/>
    <property type="match status" value="1"/>
</dbReference>
<dbReference type="InterPro" id="IPR013874">
    <property type="entry name" value="Cdc37_Hsp90-bd"/>
</dbReference>
<dbReference type="GO" id="GO:0006457">
    <property type="term" value="P:protein folding"/>
    <property type="evidence" value="ECO:0007669"/>
    <property type="project" value="TreeGrafter"/>
</dbReference>
<organism evidence="2 3">
    <name type="scientific">Metarhizium album (strain ARSEF 1941)</name>
    <dbReference type="NCBI Taxonomy" id="1081103"/>
    <lineage>
        <taxon>Eukaryota</taxon>
        <taxon>Fungi</taxon>
        <taxon>Dikarya</taxon>
        <taxon>Ascomycota</taxon>
        <taxon>Pezizomycotina</taxon>
        <taxon>Sordariomycetes</taxon>
        <taxon>Hypocreomycetidae</taxon>
        <taxon>Hypocreales</taxon>
        <taxon>Clavicipitaceae</taxon>
        <taxon>Metarhizium</taxon>
    </lineage>
</organism>
<dbReference type="PANTHER" id="PTHR12800">
    <property type="entry name" value="CDC37-RELATED"/>
    <property type="match status" value="1"/>
</dbReference>
<protein>
    <submittedName>
        <fullName evidence="2">Cdc37</fullName>
    </submittedName>
</protein>
<dbReference type="GeneID" id="63741797"/>